<proteinExistence type="predicted"/>
<sequence>MSAPIERVPDDVLRAIFTRCLPPHRWSTTVSPEQAPCIFLRVCKRWHKVAKDHALLWNWLNLTLYCESRKPSETKYRALERLLKCAKCAPASLRIAKIGAWSDAVEGVEGEIAPEPSFISRLVLLNPSCLSRLILQSFLNFPWEIAGPITAFSECPFLHRVFLKHWSQGFQTNFGLRNLCLPLEHLTHYYEEETTLPASHFLLGYLPRCKKLENLYLELFEHEDMGEAAFSSWSWNECRYFQYPAFFDKVEFPNLSHLRLEGFQIYLQGDGPWNPAQIARFLSKLNGLENLVYLALCLNEVDHDTLRLFFGATPRITTLEIGLYRDLEVVFEALTPIDPVHPLLPKLDTLVLEVGHTGILVEGEDDETVKPGALKAFLEYRLGSEGSRRIDQGRLHKIAAFTTTLRPEEVGDDKPYVQVIQEYVLQGLVFERFVVPERGDPTWLYRDPRLEDWPEALWFMS</sequence>
<dbReference type="SUPFAM" id="SSF52047">
    <property type="entry name" value="RNI-like"/>
    <property type="match status" value="1"/>
</dbReference>
<name>A0A4Y7TIT4_COPMI</name>
<accession>A0A4Y7TIT4</accession>
<evidence type="ECO:0000313" key="2">
    <source>
        <dbReference type="Proteomes" id="UP000298030"/>
    </source>
</evidence>
<dbReference type="OrthoDB" id="3235815at2759"/>
<evidence type="ECO:0000313" key="1">
    <source>
        <dbReference type="EMBL" id="TEB33848.1"/>
    </source>
</evidence>
<dbReference type="Gene3D" id="1.20.1280.50">
    <property type="match status" value="1"/>
</dbReference>
<dbReference type="EMBL" id="QPFP01000011">
    <property type="protein sequence ID" value="TEB33848.1"/>
    <property type="molecule type" value="Genomic_DNA"/>
</dbReference>
<keyword evidence="2" id="KW-1185">Reference proteome</keyword>
<gene>
    <name evidence="1" type="ORF">FA13DRAFT_1730118</name>
</gene>
<protein>
    <submittedName>
        <fullName evidence="1">Uncharacterized protein</fullName>
    </submittedName>
</protein>
<dbReference type="Gene3D" id="3.80.10.10">
    <property type="entry name" value="Ribonuclease Inhibitor"/>
    <property type="match status" value="1"/>
</dbReference>
<organism evidence="1 2">
    <name type="scientific">Coprinellus micaceus</name>
    <name type="common">Glistening ink-cap mushroom</name>
    <name type="synonym">Coprinus micaceus</name>
    <dbReference type="NCBI Taxonomy" id="71717"/>
    <lineage>
        <taxon>Eukaryota</taxon>
        <taxon>Fungi</taxon>
        <taxon>Dikarya</taxon>
        <taxon>Basidiomycota</taxon>
        <taxon>Agaricomycotina</taxon>
        <taxon>Agaricomycetes</taxon>
        <taxon>Agaricomycetidae</taxon>
        <taxon>Agaricales</taxon>
        <taxon>Agaricineae</taxon>
        <taxon>Psathyrellaceae</taxon>
        <taxon>Coprinellus</taxon>
    </lineage>
</organism>
<dbReference type="Proteomes" id="UP000298030">
    <property type="component" value="Unassembled WGS sequence"/>
</dbReference>
<dbReference type="AlphaFoldDB" id="A0A4Y7TIT4"/>
<dbReference type="InterPro" id="IPR032675">
    <property type="entry name" value="LRR_dom_sf"/>
</dbReference>
<reference evidence="1 2" key="1">
    <citation type="journal article" date="2019" name="Nat. Ecol. Evol.">
        <title>Megaphylogeny resolves global patterns of mushroom evolution.</title>
        <authorList>
            <person name="Varga T."/>
            <person name="Krizsan K."/>
            <person name="Foldi C."/>
            <person name="Dima B."/>
            <person name="Sanchez-Garcia M."/>
            <person name="Sanchez-Ramirez S."/>
            <person name="Szollosi G.J."/>
            <person name="Szarkandi J.G."/>
            <person name="Papp V."/>
            <person name="Albert L."/>
            <person name="Andreopoulos W."/>
            <person name="Angelini C."/>
            <person name="Antonin V."/>
            <person name="Barry K.W."/>
            <person name="Bougher N.L."/>
            <person name="Buchanan P."/>
            <person name="Buyck B."/>
            <person name="Bense V."/>
            <person name="Catcheside P."/>
            <person name="Chovatia M."/>
            <person name="Cooper J."/>
            <person name="Damon W."/>
            <person name="Desjardin D."/>
            <person name="Finy P."/>
            <person name="Geml J."/>
            <person name="Haridas S."/>
            <person name="Hughes K."/>
            <person name="Justo A."/>
            <person name="Karasinski D."/>
            <person name="Kautmanova I."/>
            <person name="Kiss B."/>
            <person name="Kocsube S."/>
            <person name="Kotiranta H."/>
            <person name="LaButti K.M."/>
            <person name="Lechner B.E."/>
            <person name="Liimatainen K."/>
            <person name="Lipzen A."/>
            <person name="Lukacs Z."/>
            <person name="Mihaltcheva S."/>
            <person name="Morgado L.N."/>
            <person name="Niskanen T."/>
            <person name="Noordeloos M.E."/>
            <person name="Ohm R.A."/>
            <person name="Ortiz-Santana B."/>
            <person name="Ovrebo C."/>
            <person name="Racz N."/>
            <person name="Riley R."/>
            <person name="Savchenko A."/>
            <person name="Shiryaev A."/>
            <person name="Soop K."/>
            <person name="Spirin V."/>
            <person name="Szebenyi C."/>
            <person name="Tomsovsky M."/>
            <person name="Tulloss R.E."/>
            <person name="Uehling J."/>
            <person name="Grigoriev I.V."/>
            <person name="Vagvolgyi C."/>
            <person name="Papp T."/>
            <person name="Martin F.M."/>
            <person name="Miettinen O."/>
            <person name="Hibbett D.S."/>
            <person name="Nagy L.G."/>
        </authorList>
    </citation>
    <scope>NUCLEOTIDE SEQUENCE [LARGE SCALE GENOMIC DNA]</scope>
    <source>
        <strain evidence="1 2">FP101781</strain>
    </source>
</reference>
<comment type="caution">
    <text evidence="1">The sequence shown here is derived from an EMBL/GenBank/DDBJ whole genome shotgun (WGS) entry which is preliminary data.</text>
</comment>